<dbReference type="GO" id="GO:0006749">
    <property type="term" value="P:glutathione metabolic process"/>
    <property type="evidence" value="ECO:0007669"/>
    <property type="project" value="TreeGrafter"/>
</dbReference>
<organism evidence="4 5">
    <name type="scientific">Sulfobacillus thermosulfidooxidans</name>
    <dbReference type="NCBI Taxonomy" id="28034"/>
    <lineage>
        <taxon>Bacteria</taxon>
        <taxon>Bacillati</taxon>
        <taxon>Bacillota</taxon>
        <taxon>Clostridia</taxon>
        <taxon>Eubacteriales</taxon>
        <taxon>Clostridiales Family XVII. Incertae Sedis</taxon>
        <taxon>Sulfobacillus</taxon>
    </lineage>
</organism>
<feature type="domain" description="Acetophenone carboxylase-like C-terminal" evidence="3">
    <location>
        <begin position="496"/>
        <end position="662"/>
    </location>
</feature>
<evidence type="ECO:0000313" key="5">
    <source>
        <dbReference type="Proteomes" id="UP000242705"/>
    </source>
</evidence>
<dbReference type="InterPro" id="IPR045079">
    <property type="entry name" value="Oxoprolinase-like"/>
</dbReference>
<dbReference type="PANTHER" id="PTHR11365:SF23">
    <property type="entry name" value="HYPOTHETICAL 5-OXOPROLINASE (EUROFUNG)-RELATED"/>
    <property type="match status" value="1"/>
</dbReference>
<dbReference type="InterPro" id="IPR008040">
    <property type="entry name" value="Hydant_A_N"/>
</dbReference>
<accession>A0A2T2WTC5</accession>
<dbReference type="GO" id="GO:0017168">
    <property type="term" value="F:5-oxoprolinase (ATP-hydrolyzing) activity"/>
    <property type="evidence" value="ECO:0007669"/>
    <property type="project" value="TreeGrafter"/>
</dbReference>
<evidence type="ECO:0000259" key="3">
    <source>
        <dbReference type="Pfam" id="PF19278"/>
    </source>
</evidence>
<protein>
    <submittedName>
        <fullName evidence="4">5-oxoprolinase</fullName>
    </submittedName>
</protein>
<dbReference type="InterPro" id="IPR002821">
    <property type="entry name" value="Hydantoinase_A"/>
</dbReference>
<reference evidence="4 5" key="1">
    <citation type="journal article" date="2014" name="BMC Genomics">
        <title>Comparison of environmental and isolate Sulfobacillus genomes reveals diverse carbon, sulfur, nitrogen, and hydrogen metabolisms.</title>
        <authorList>
            <person name="Justice N.B."/>
            <person name="Norman A."/>
            <person name="Brown C.T."/>
            <person name="Singh A."/>
            <person name="Thomas B.C."/>
            <person name="Banfield J.F."/>
        </authorList>
    </citation>
    <scope>NUCLEOTIDE SEQUENCE [LARGE SCALE GENOMIC DNA]</scope>
    <source>
        <strain evidence="4">AMDSBA5</strain>
    </source>
</reference>
<evidence type="ECO:0000259" key="1">
    <source>
        <dbReference type="Pfam" id="PF01968"/>
    </source>
</evidence>
<dbReference type="Pfam" id="PF05378">
    <property type="entry name" value="Hydant_A_N"/>
    <property type="match status" value="1"/>
</dbReference>
<sequence>MAETVVTVGIDIGGTFTDFWVFDGQKIRQHKVLSTPGNSEKAVLQGLRELEILQPALIIHGSTIATNAFLERKGAKVALVTTRGFEDVLEIGRQNRIGIYDLHVKKPDVLVPQEGRFGVTERMDWQGQPLVSLTQEEIEKLGKRLQSYNPEAFAVVFLHSYVNGVNEERVVTSLRQQYPYVFASSHVNPEHREYERTSTTVISAYVAPVVSRYLEQLSETLGSSLRVMSSAGGYMSAKRIIEQPAAMMLSGPAGGVVASFELARALGYERIVTFDMGGTSTDVAMIQGRIPITRDMEFDHLPLRSPMVDIHTVGAGGGSMASFDRGGNLRVGPQSAGSFPGPACYGQGGMTVTVTDANFLLGRLDQDNFLGGKMILDRNATHQAFQTLMDQGLKQGIEMTDVALAEGIIEVVNAAMARAIRRVTAMKGVDPAQFVLLSFGGAGGLHAADLAAMLGIQEVLIPPDAGTFSAQGLARSQAYADALASVLKPTQDLTLEYIQDLLEKLADKTVKQSADDGHRAESITSFYHLDLRYQGESYEILTPWQGTLKDTVDMFHQLHEQYYLHKELLTPVECVNLYVRSIAEMRTIPLPLWQNSAAAKPFAHRPMVFKGESLSTPCYRREELSAGQRIFGPALVIEPASTILIPPHYQATVDHYGIIHITQ</sequence>
<feature type="domain" description="Hydantoinase/oxoprolinase N-terminal" evidence="2">
    <location>
        <begin position="8"/>
        <end position="176"/>
    </location>
</feature>
<dbReference type="Pfam" id="PF19278">
    <property type="entry name" value="Hydant_A_C"/>
    <property type="match status" value="1"/>
</dbReference>
<evidence type="ECO:0000313" key="4">
    <source>
        <dbReference type="EMBL" id="PSR25494.1"/>
    </source>
</evidence>
<proteinExistence type="predicted"/>
<dbReference type="EMBL" id="PXYX01000029">
    <property type="protein sequence ID" value="PSR25494.1"/>
    <property type="molecule type" value="Genomic_DNA"/>
</dbReference>
<evidence type="ECO:0000259" key="2">
    <source>
        <dbReference type="Pfam" id="PF05378"/>
    </source>
</evidence>
<name>A0A2T2WTC5_SULTH</name>
<feature type="domain" description="Hydantoinase A/oxoprolinase" evidence="1">
    <location>
        <begin position="196"/>
        <end position="477"/>
    </location>
</feature>
<gene>
    <name evidence="4" type="ORF">C7B47_12200</name>
</gene>
<dbReference type="GO" id="GO:0005829">
    <property type="term" value="C:cytosol"/>
    <property type="evidence" value="ECO:0007669"/>
    <property type="project" value="TreeGrafter"/>
</dbReference>
<dbReference type="Pfam" id="PF01968">
    <property type="entry name" value="Hydantoinase_A"/>
    <property type="match status" value="1"/>
</dbReference>
<comment type="caution">
    <text evidence="4">The sequence shown here is derived from an EMBL/GenBank/DDBJ whole genome shotgun (WGS) entry which is preliminary data.</text>
</comment>
<dbReference type="InterPro" id="IPR049517">
    <property type="entry name" value="ACX-like_C"/>
</dbReference>
<dbReference type="PANTHER" id="PTHR11365">
    <property type="entry name" value="5-OXOPROLINASE RELATED"/>
    <property type="match status" value="1"/>
</dbReference>
<dbReference type="Proteomes" id="UP000242705">
    <property type="component" value="Unassembled WGS sequence"/>
</dbReference>
<dbReference type="AlphaFoldDB" id="A0A2T2WTC5"/>